<accession>A0A915L357</accession>
<name>A0A915L357_ROMCU</name>
<protein>
    <submittedName>
        <fullName evidence="3">Transmembrane protein</fullName>
    </submittedName>
</protein>
<evidence type="ECO:0000256" key="1">
    <source>
        <dbReference type="SAM" id="Phobius"/>
    </source>
</evidence>
<evidence type="ECO:0000313" key="3">
    <source>
        <dbReference type="WBParaSite" id="nRc.2.0.1.t45544-RA"/>
    </source>
</evidence>
<feature type="transmembrane region" description="Helical" evidence="1">
    <location>
        <begin position="54"/>
        <end position="73"/>
    </location>
</feature>
<keyword evidence="1" id="KW-0812">Transmembrane</keyword>
<reference evidence="3" key="1">
    <citation type="submission" date="2022-11" db="UniProtKB">
        <authorList>
            <consortium name="WormBaseParasite"/>
        </authorList>
    </citation>
    <scope>IDENTIFICATION</scope>
</reference>
<feature type="transmembrane region" description="Helical" evidence="1">
    <location>
        <begin position="31"/>
        <end position="48"/>
    </location>
</feature>
<sequence length="106" mass="12036">MEFVVEYLKVSTLHSFLVNLMFDVTDFSTNFCFLLLIGTTSFGGFLFFLLTSTLLDGVSCSMGVVAYFLFNFLRRFPNIGVDKLSLGVVDDDFCFFRRGDVDFLTT</sequence>
<organism evidence="2 3">
    <name type="scientific">Romanomermis culicivorax</name>
    <name type="common">Nematode worm</name>
    <dbReference type="NCBI Taxonomy" id="13658"/>
    <lineage>
        <taxon>Eukaryota</taxon>
        <taxon>Metazoa</taxon>
        <taxon>Ecdysozoa</taxon>
        <taxon>Nematoda</taxon>
        <taxon>Enoplea</taxon>
        <taxon>Dorylaimia</taxon>
        <taxon>Mermithida</taxon>
        <taxon>Mermithoidea</taxon>
        <taxon>Mermithidae</taxon>
        <taxon>Romanomermis</taxon>
    </lineage>
</organism>
<keyword evidence="2" id="KW-1185">Reference proteome</keyword>
<proteinExistence type="predicted"/>
<dbReference type="WBParaSite" id="nRc.2.0.1.t45544-RA">
    <property type="protein sequence ID" value="nRc.2.0.1.t45544-RA"/>
    <property type="gene ID" value="nRc.2.0.1.g45544"/>
</dbReference>
<keyword evidence="1" id="KW-1133">Transmembrane helix</keyword>
<keyword evidence="1" id="KW-0472">Membrane</keyword>
<dbReference type="AlphaFoldDB" id="A0A915L357"/>
<evidence type="ECO:0000313" key="2">
    <source>
        <dbReference type="Proteomes" id="UP000887565"/>
    </source>
</evidence>
<dbReference type="Proteomes" id="UP000887565">
    <property type="component" value="Unplaced"/>
</dbReference>